<evidence type="ECO:0000313" key="2">
    <source>
        <dbReference type="EMBL" id="KAK7207193.1"/>
    </source>
</evidence>
<accession>A0ABR1FDD8</accession>
<gene>
    <name evidence="2" type="ORF">BZA70DRAFT_270695</name>
</gene>
<dbReference type="RefSeq" id="XP_064770226.1">
    <property type="nucleotide sequence ID" value="XM_064911346.1"/>
</dbReference>
<feature type="compositionally biased region" description="Low complexity" evidence="1">
    <location>
        <begin position="12"/>
        <end position="23"/>
    </location>
</feature>
<evidence type="ECO:0000256" key="1">
    <source>
        <dbReference type="SAM" id="MobiDB-lite"/>
    </source>
</evidence>
<evidence type="ECO:0000313" key="3">
    <source>
        <dbReference type="Proteomes" id="UP001498771"/>
    </source>
</evidence>
<proteinExistence type="predicted"/>
<comment type="caution">
    <text evidence="2">The sequence shown here is derived from an EMBL/GenBank/DDBJ whole genome shotgun (WGS) entry which is preliminary data.</text>
</comment>
<keyword evidence="3" id="KW-1185">Reference proteome</keyword>
<dbReference type="Proteomes" id="UP001498771">
    <property type="component" value="Unassembled WGS sequence"/>
</dbReference>
<name>A0ABR1FDD8_9ASCO</name>
<reference evidence="2 3" key="1">
    <citation type="submission" date="2024-03" db="EMBL/GenBank/DDBJ databases">
        <title>Genome-scale model development and genomic sequencing of the oleaginous clade Lipomyces.</title>
        <authorList>
            <consortium name="Lawrence Berkeley National Laboratory"/>
            <person name="Czajka J.J."/>
            <person name="Han Y."/>
            <person name="Kim J."/>
            <person name="Mondo S.J."/>
            <person name="Hofstad B.A."/>
            <person name="Robles A."/>
            <person name="Haridas S."/>
            <person name="Riley R."/>
            <person name="LaButti K."/>
            <person name="Pangilinan J."/>
            <person name="Andreopoulos W."/>
            <person name="Lipzen A."/>
            <person name="Yan J."/>
            <person name="Wang M."/>
            <person name="Ng V."/>
            <person name="Grigoriev I.V."/>
            <person name="Spatafora J.W."/>
            <person name="Magnuson J.K."/>
            <person name="Baker S.E."/>
            <person name="Pomraning K.R."/>
        </authorList>
    </citation>
    <scope>NUCLEOTIDE SEQUENCE [LARGE SCALE GENOMIC DNA]</scope>
    <source>
        <strain evidence="2 3">Phaff 52-87</strain>
    </source>
</reference>
<feature type="region of interest" description="Disordered" evidence="1">
    <location>
        <begin position="1"/>
        <end position="24"/>
    </location>
</feature>
<organism evidence="2 3">
    <name type="scientific">Myxozyma melibiosi</name>
    <dbReference type="NCBI Taxonomy" id="54550"/>
    <lineage>
        <taxon>Eukaryota</taxon>
        <taxon>Fungi</taxon>
        <taxon>Dikarya</taxon>
        <taxon>Ascomycota</taxon>
        <taxon>Saccharomycotina</taxon>
        <taxon>Lipomycetes</taxon>
        <taxon>Lipomycetales</taxon>
        <taxon>Lipomycetaceae</taxon>
        <taxon>Myxozyma</taxon>
    </lineage>
</organism>
<protein>
    <submittedName>
        <fullName evidence="2">Uncharacterized protein</fullName>
    </submittedName>
</protein>
<dbReference type="GeneID" id="90036858"/>
<sequence>MSSSTLDSVKLTESTTASSSEPTQRYMKFPPIEEPLEVNMSSIRMNYPHVYVSESKIFTIDDLESVVRRFCKKNIPGLPTIYRVCENDLYEFLSAEQRVITCSPNEFVIGRYCRTASDPSMQRVMLDWDDRFHTIALWCPPRTQVLAAEVGEHLVKSLINSVTLSKYFAYHEQLHVLADPQPQTTSKYVTYRYKTNSRFVPDSSIGFRNEEFLPLWNCVILVSCWESLTHMEEKVSRYLMAERCQSNKRIDCVMLVSLPYPGLYKSNQDFRIEMHADVYFYTANEDSTGIKRRGHSVITNSPKARVGFDLAWARPGLNKFIEHHDWPTKERMIPVIAVEGENFYKEFVAPLFTHYEQAGRLIIDRRNKKL</sequence>
<dbReference type="EMBL" id="JBBJBU010000001">
    <property type="protein sequence ID" value="KAK7207193.1"/>
    <property type="molecule type" value="Genomic_DNA"/>
</dbReference>